<dbReference type="PANTHER" id="PTHR11831">
    <property type="entry name" value="30S 40S RIBOSOMAL PROTEIN"/>
    <property type="match status" value="1"/>
</dbReference>
<dbReference type="PANTHER" id="PTHR11831:SF4">
    <property type="entry name" value="SMALL RIBOSOMAL SUBUNIT PROTEIN US4M"/>
    <property type="match status" value="1"/>
</dbReference>
<feature type="region of interest" description="Disordered" evidence="11">
    <location>
        <begin position="252"/>
        <end position="292"/>
    </location>
</feature>
<name>A0A0F4Z9W8_9PEZI</name>
<comment type="subcellular location">
    <subcellularLocation>
        <location evidence="1">Mitochondrion</location>
    </subcellularLocation>
</comment>
<dbReference type="InterPro" id="IPR002942">
    <property type="entry name" value="S4_RNA-bd"/>
</dbReference>
<evidence type="ECO:0000313" key="14">
    <source>
        <dbReference type="Proteomes" id="UP000033483"/>
    </source>
</evidence>
<evidence type="ECO:0000313" key="13">
    <source>
        <dbReference type="EMBL" id="KKA27095.1"/>
    </source>
</evidence>
<dbReference type="Proteomes" id="UP000033483">
    <property type="component" value="Unassembled WGS sequence"/>
</dbReference>
<comment type="caution">
    <text evidence="13">The sequence shown here is derived from an EMBL/GenBank/DDBJ whole genome shotgun (WGS) entry which is preliminary data.</text>
</comment>
<dbReference type="Pfam" id="PF01479">
    <property type="entry name" value="S4"/>
    <property type="match status" value="1"/>
</dbReference>
<gene>
    <name evidence="13" type="ORF">TD95_001157</name>
</gene>
<dbReference type="OrthoDB" id="3356781at2759"/>
<protein>
    <recommendedName>
        <fullName evidence="9">Small ribosomal subunit protein uS4m</fullName>
    </recommendedName>
</protein>
<evidence type="ECO:0000256" key="7">
    <source>
        <dbReference type="ARBA" id="ARBA00023274"/>
    </source>
</evidence>
<reference evidence="13 14" key="1">
    <citation type="submission" date="2015-03" db="EMBL/GenBank/DDBJ databases">
        <authorList>
            <person name="Radwan O."/>
            <person name="Al-Naeli F.A."/>
            <person name="Rendon G.A."/>
            <person name="Fields C."/>
        </authorList>
    </citation>
    <scope>NUCLEOTIDE SEQUENCE [LARGE SCALE GENOMIC DNA]</scope>
    <source>
        <strain evidence="13">CR-DP1</strain>
    </source>
</reference>
<keyword evidence="6" id="KW-0496">Mitochondrion</keyword>
<keyword evidence="7" id="KW-0687">Ribonucleoprotein</keyword>
<dbReference type="InterPro" id="IPR022801">
    <property type="entry name" value="Ribosomal_uS4"/>
</dbReference>
<dbReference type="FunFam" id="3.10.290.10:FF:000025">
    <property type="entry name" value="30S ribosomal subunit S4"/>
    <property type="match status" value="1"/>
</dbReference>
<dbReference type="GO" id="GO:0005763">
    <property type="term" value="C:mitochondrial small ribosomal subunit"/>
    <property type="evidence" value="ECO:0007669"/>
    <property type="project" value="TreeGrafter"/>
</dbReference>
<proteinExistence type="inferred from homology"/>
<sequence length="513" mass="58480">MRAAVKRYVIANPRLRQSWNKYNLYNLSKYSATIPRANRTFFQQKWQAKQALRSYHGEHVGEKRWTRLFSRRLMGAVEMPPEYLAAHDGSEQAAGRGSGLEPDPNNPMAHRTVTASDFSKIEQIRLAKEKQEEALAQNNRLVWPSAFVRNRQTRDRPGALLAKPIRKMTPYMHMTFAPMERRLDIAIFRAMFASSPRQARQFCIHGGVRVNGKKMRYGAYMLNPGDMFQVDPDKVMYATGKPKSKLQAAIFKKSKPAAKEEGEEADEAGEEEASAAAPAKAAQESTGSASQKSAVSDKKEWFILRRLLASAKALQTATDLSVKEKQELREFMKQARRAISRTRDVQEEDEMVQHLSTLIGRFKIRDMEVVKVESPSGTPGTAADGSDAVPAPRYEQPRVYNPFQQLPTVLQKRAEKLARENQLSLEEQKLLARILEDSSKNPVDHSKPYATPWQPRKHLAPFAFIPRYLEVNQNICAAVYLRHPVARRGMSEVPTPFPYEFSQLAFNWYLRRS</sequence>
<evidence type="ECO:0000259" key="12">
    <source>
        <dbReference type="SMART" id="SM00363"/>
    </source>
</evidence>
<keyword evidence="3" id="KW-0699">rRNA-binding</keyword>
<evidence type="ECO:0000256" key="1">
    <source>
        <dbReference type="ARBA" id="ARBA00004173"/>
    </source>
</evidence>
<evidence type="ECO:0000256" key="9">
    <source>
        <dbReference type="ARBA" id="ARBA00071419"/>
    </source>
</evidence>
<accession>A0A0F4Z9W8</accession>
<evidence type="ECO:0000256" key="3">
    <source>
        <dbReference type="ARBA" id="ARBA00022730"/>
    </source>
</evidence>
<feature type="domain" description="RNA-binding S4" evidence="12">
    <location>
        <begin position="181"/>
        <end position="241"/>
    </location>
</feature>
<evidence type="ECO:0000256" key="10">
    <source>
        <dbReference type="PROSITE-ProRule" id="PRU00182"/>
    </source>
</evidence>
<comment type="function">
    <text evidence="8">Component of the mitochondrial ribosome (mitoribosome), a dedicated translation machinery responsible for the synthesis of mitochondrial genome-encoded proteins, including at least some of the essential transmembrane subunits of the mitochondrial respiratory chain. The mitoribosomes are attached to the mitochondrial inner membrane and translation products are cotranslationally integrated into the membrane.</text>
</comment>
<dbReference type="PROSITE" id="PS50889">
    <property type="entry name" value="S4"/>
    <property type="match status" value="1"/>
</dbReference>
<keyword evidence="4 10" id="KW-0694">RNA-binding</keyword>
<dbReference type="InterPro" id="IPR036986">
    <property type="entry name" value="S4_RNA-bd_sf"/>
</dbReference>
<dbReference type="SMART" id="SM00363">
    <property type="entry name" value="S4"/>
    <property type="match status" value="1"/>
</dbReference>
<keyword evidence="14" id="KW-1185">Reference proteome</keyword>
<dbReference type="GO" id="GO:0003735">
    <property type="term" value="F:structural constituent of ribosome"/>
    <property type="evidence" value="ECO:0007669"/>
    <property type="project" value="TreeGrafter"/>
</dbReference>
<feature type="compositionally biased region" description="Polar residues" evidence="11">
    <location>
        <begin position="283"/>
        <end position="292"/>
    </location>
</feature>
<keyword evidence="5" id="KW-0689">Ribosomal protein</keyword>
<dbReference type="EMBL" id="LAEV01001896">
    <property type="protein sequence ID" value="KKA27095.1"/>
    <property type="molecule type" value="Genomic_DNA"/>
</dbReference>
<feature type="region of interest" description="Disordered" evidence="11">
    <location>
        <begin position="88"/>
        <end position="113"/>
    </location>
</feature>
<evidence type="ECO:0000256" key="6">
    <source>
        <dbReference type="ARBA" id="ARBA00023128"/>
    </source>
</evidence>
<dbReference type="SUPFAM" id="SSF55174">
    <property type="entry name" value="Alpha-L RNA-binding motif"/>
    <property type="match status" value="1"/>
</dbReference>
<evidence type="ECO:0000256" key="2">
    <source>
        <dbReference type="ARBA" id="ARBA00007465"/>
    </source>
</evidence>
<evidence type="ECO:0000256" key="4">
    <source>
        <dbReference type="ARBA" id="ARBA00022884"/>
    </source>
</evidence>
<comment type="similarity">
    <text evidence="2">Belongs to the universal ribosomal protein uS4 family.</text>
</comment>
<dbReference type="AlphaFoldDB" id="A0A0F4Z9W8"/>
<feature type="compositionally biased region" description="Acidic residues" evidence="11">
    <location>
        <begin position="261"/>
        <end position="273"/>
    </location>
</feature>
<dbReference type="Gene3D" id="3.10.290.10">
    <property type="entry name" value="RNA-binding S4 domain"/>
    <property type="match status" value="1"/>
</dbReference>
<feature type="region of interest" description="Disordered" evidence="11">
    <location>
        <begin position="373"/>
        <end position="393"/>
    </location>
</feature>
<dbReference type="GO" id="GO:0042274">
    <property type="term" value="P:ribosomal small subunit biogenesis"/>
    <property type="evidence" value="ECO:0007669"/>
    <property type="project" value="TreeGrafter"/>
</dbReference>
<organism evidence="13 14">
    <name type="scientific">Thielaviopsis punctulata</name>
    <dbReference type="NCBI Taxonomy" id="72032"/>
    <lineage>
        <taxon>Eukaryota</taxon>
        <taxon>Fungi</taxon>
        <taxon>Dikarya</taxon>
        <taxon>Ascomycota</taxon>
        <taxon>Pezizomycotina</taxon>
        <taxon>Sordariomycetes</taxon>
        <taxon>Hypocreomycetidae</taxon>
        <taxon>Microascales</taxon>
        <taxon>Ceratocystidaceae</taxon>
        <taxon>Thielaviopsis</taxon>
    </lineage>
</organism>
<evidence type="ECO:0000256" key="8">
    <source>
        <dbReference type="ARBA" id="ARBA00037226"/>
    </source>
</evidence>
<dbReference type="GO" id="GO:0019843">
    <property type="term" value="F:rRNA binding"/>
    <property type="evidence" value="ECO:0007669"/>
    <property type="project" value="UniProtKB-KW"/>
</dbReference>
<evidence type="ECO:0000256" key="11">
    <source>
        <dbReference type="SAM" id="MobiDB-lite"/>
    </source>
</evidence>
<dbReference type="CDD" id="cd00165">
    <property type="entry name" value="S4"/>
    <property type="match status" value="1"/>
</dbReference>
<evidence type="ECO:0000256" key="5">
    <source>
        <dbReference type="ARBA" id="ARBA00022980"/>
    </source>
</evidence>